<feature type="compositionally biased region" description="Basic and acidic residues" evidence="1">
    <location>
        <begin position="52"/>
        <end position="75"/>
    </location>
</feature>
<dbReference type="OrthoDB" id="6270329at2759"/>
<dbReference type="Gramene" id="rna-gnl|WGS:JABURB|Cocit.L5862.1">
    <property type="protein sequence ID" value="cds-KAF7850095.1"/>
    <property type="gene ID" value="gene-BT93_L5862"/>
</dbReference>
<feature type="compositionally biased region" description="Polar residues" evidence="1">
    <location>
        <begin position="30"/>
        <end position="39"/>
    </location>
</feature>
<dbReference type="Proteomes" id="UP000806378">
    <property type="component" value="Unassembled WGS sequence"/>
</dbReference>
<accession>A0A8T0CVR5</accession>
<name>A0A8T0CVR5_CORYI</name>
<organism evidence="2 3">
    <name type="scientific">Corymbia citriodora subsp. variegata</name>
    <dbReference type="NCBI Taxonomy" id="360336"/>
    <lineage>
        <taxon>Eukaryota</taxon>
        <taxon>Viridiplantae</taxon>
        <taxon>Streptophyta</taxon>
        <taxon>Embryophyta</taxon>
        <taxon>Tracheophyta</taxon>
        <taxon>Spermatophyta</taxon>
        <taxon>Magnoliopsida</taxon>
        <taxon>eudicotyledons</taxon>
        <taxon>Gunneridae</taxon>
        <taxon>Pentapetalae</taxon>
        <taxon>rosids</taxon>
        <taxon>malvids</taxon>
        <taxon>Myrtales</taxon>
        <taxon>Myrtaceae</taxon>
        <taxon>Myrtoideae</taxon>
        <taxon>Eucalypteae</taxon>
        <taxon>Corymbia</taxon>
    </lineage>
</organism>
<feature type="compositionally biased region" description="Pro residues" evidence="1">
    <location>
        <begin position="1"/>
        <end position="10"/>
    </location>
</feature>
<gene>
    <name evidence="2" type="ORF">BT93_L5862</name>
</gene>
<feature type="compositionally biased region" description="Basic residues" evidence="1">
    <location>
        <begin position="126"/>
        <end position="137"/>
    </location>
</feature>
<comment type="caution">
    <text evidence="2">The sequence shown here is derived from an EMBL/GenBank/DDBJ whole genome shotgun (WGS) entry which is preliminary data.</text>
</comment>
<dbReference type="AlphaFoldDB" id="A0A8T0CVR5"/>
<feature type="compositionally biased region" description="Basic and acidic residues" evidence="1">
    <location>
        <begin position="15"/>
        <end position="24"/>
    </location>
</feature>
<feature type="compositionally biased region" description="Gly residues" evidence="1">
    <location>
        <begin position="91"/>
        <end position="102"/>
    </location>
</feature>
<dbReference type="EMBL" id="MU089648">
    <property type="protein sequence ID" value="KAF7850095.1"/>
    <property type="molecule type" value="Genomic_DNA"/>
</dbReference>
<reference evidence="2" key="1">
    <citation type="submission" date="2020-05" db="EMBL/GenBank/DDBJ databases">
        <title>WGS assembly of Corymbia citriodora subspecies variegata.</title>
        <authorList>
            <person name="Barry K."/>
            <person name="Hundley H."/>
            <person name="Shu S."/>
            <person name="Jenkins J."/>
            <person name="Grimwood J."/>
            <person name="Baten A."/>
        </authorList>
    </citation>
    <scope>NUCLEOTIDE SEQUENCE</scope>
    <source>
        <strain evidence="2">CV2-018</strain>
    </source>
</reference>
<proteinExistence type="predicted"/>
<keyword evidence="3" id="KW-1185">Reference proteome</keyword>
<protein>
    <submittedName>
        <fullName evidence="2">Uncharacterized protein</fullName>
    </submittedName>
</protein>
<evidence type="ECO:0000313" key="3">
    <source>
        <dbReference type="Proteomes" id="UP000806378"/>
    </source>
</evidence>
<feature type="region of interest" description="Disordered" evidence="1">
    <location>
        <begin position="1"/>
        <end position="137"/>
    </location>
</feature>
<sequence length="137" mass="14786">MTPRKPPPKNFKPKRGQETNDSPRHRGASRSRSQLQPRTIESRPKKSQRQRGTREEAPPSKRKTESRQREQKGKDLSGSGDLAAAAAAAAGGEGGGGGGGLPYDGRPRIGVGPGLPPGRPVIRWRITGHRHPHAEIE</sequence>
<evidence type="ECO:0000256" key="1">
    <source>
        <dbReference type="SAM" id="MobiDB-lite"/>
    </source>
</evidence>
<evidence type="ECO:0000313" key="2">
    <source>
        <dbReference type="EMBL" id="KAF7850095.1"/>
    </source>
</evidence>